<reference evidence="9" key="3">
    <citation type="submission" date="2022-04" db="UniProtKB">
        <authorList>
            <consortium name="WormBaseParasite"/>
        </authorList>
    </citation>
    <scope>IDENTIFICATION</scope>
</reference>
<keyword evidence="4" id="KW-0812">Transmembrane</keyword>
<reference evidence="8" key="1">
    <citation type="journal article" date="2007" name="Science">
        <title>Draft genome of the filarial nematode parasite Brugia malayi.</title>
        <authorList>
            <person name="Ghedin E."/>
            <person name="Wang S."/>
            <person name="Spiro D."/>
            <person name="Caler E."/>
            <person name="Zhao Q."/>
            <person name="Crabtree J."/>
            <person name="Allen J.E."/>
            <person name="Delcher A.L."/>
            <person name="Guiliano D.B."/>
            <person name="Miranda-Saavedra D."/>
            <person name="Angiuoli S.V."/>
            <person name="Creasy T."/>
            <person name="Amedeo P."/>
            <person name="Haas B."/>
            <person name="El-Sayed N.M."/>
            <person name="Wortman J.R."/>
            <person name="Feldblyum T."/>
            <person name="Tallon L."/>
            <person name="Schatz M."/>
            <person name="Shumway M."/>
            <person name="Koo H."/>
            <person name="Salzberg S.L."/>
            <person name="Schobel S."/>
            <person name="Pertea M."/>
            <person name="Pop M."/>
            <person name="White O."/>
            <person name="Barton G.J."/>
            <person name="Carlow C.K."/>
            <person name="Crawford M.J."/>
            <person name="Daub J."/>
            <person name="Dimmic M.W."/>
            <person name="Estes C.F."/>
            <person name="Foster J.M."/>
            <person name="Ganatra M."/>
            <person name="Gregory W.F."/>
            <person name="Johnson N.M."/>
            <person name="Jin J."/>
            <person name="Komuniecki R."/>
            <person name="Korf I."/>
            <person name="Kumar S."/>
            <person name="Laney S."/>
            <person name="Li B.W."/>
            <person name="Li W."/>
            <person name="Lindblom T.H."/>
            <person name="Lustigman S."/>
            <person name="Ma D."/>
            <person name="Maina C.V."/>
            <person name="Martin D.M."/>
            <person name="McCarter J.P."/>
            <person name="McReynolds L."/>
            <person name="Mitreva M."/>
            <person name="Nutman T.B."/>
            <person name="Parkinson J."/>
            <person name="Peregrin-Alvarez J.M."/>
            <person name="Poole C."/>
            <person name="Ren Q."/>
            <person name="Saunders L."/>
            <person name="Sluder A.E."/>
            <person name="Smith K."/>
            <person name="Stanke M."/>
            <person name="Unnasch T.R."/>
            <person name="Ware J."/>
            <person name="Wei A.D."/>
            <person name="Weil G."/>
            <person name="Williams D.J."/>
            <person name="Zhang Y."/>
            <person name="Williams S.A."/>
            <person name="Fraser-Liggett C."/>
            <person name="Slatko B."/>
            <person name="Blaxter M.L."/>
            <person name="Scott A.L."/>
        </authorList>
    </citation>
    <scope>NUCLEOTIDE SEQUENCE</scope>
    <source>
        <strain evidence="8">FR3</strain>
    </source>
</reference>
<dbReference type="InterPro" id="IPR002172">
    <property type="entry name" value="LDrepeatLR_classA_rpt"/>
</dbReference>
<keyword evidence="4" id="KW-0472">Membrane</keyword>
<accession>A0A4E9FW86</accession>
<dbReference type="GO" id="GO:0005886">
    <property type="term" value="C:plasma membrane"/>
    <property type="evidence" value="ECO:0007669"/>
    <property type="project" value="TreeGrafter"/>
</dbReference>
<dbReference type="EMBL" id="CAAKNF010000194">
    <property type="protein sequence ID" value="VIO97103.1"/>
    <property type="molecule type" value="Genomic_DNA"/>
</dbReference>
<dbReference type="Gene3D" id="2.60.120.290">
    <property type="entry name" value="Spermadhesin, CUB domain"/>
    <property type="match status" value="5"/>
</dbReference>
<feature type="chain" id="PRO_5023833017" description="CUB domain-containing protein" evidence="5">
    <location>
        <begin position="20"/>
        <end position="947"/>
    </location>
</feature>
<dbReference type="CDD" id="cd00041">
    <property type="entry name" value="CUB"/>
    <property type="match status" value="5"/>
</dbReference>
<feature type="region of interest" description="Disordered" evidence="3">
    <location>
        <begin position="911"/>
        <end position="933"/>
    </location>
</feature>
<dbReference type="KEGG" id="bmy:BM_BM7234"/>
<feature type="signal peptide" evidence="5">
    <location>
        <begin position="1"/>
        <end position="19"/>
    </location>
</feature>
<dbReference type="PROSITE" id="PS01180">
    <property type="entry name" value="CUB"/>
    <property type="match status" value="5"/>
</dbReference>
<feature type="compositionally biased region" description="Polar residues" evidence="3">
    <location>
        <begin position="923"/>
        <end position="933"/>
    </location>
</feature>
<feature type="domain" description="CUB" evidence="6">
    <location>
        <begin position="34"/>
        <end position="169"/>
    </location>
</feature>
<dbReference type="OrthoDB" id="6022136at2759"/>
<dbReference type="GeneID" id="66060095"/>
<evidence type="ECO:0000256" key="4">
    <source>
        <dbReference type="SAM" id="Phobius"/>
    </source>
</evidence>
<evidence type="ECO:0000259" key="6">
    <source>
        <dbReference type="PROSITE" id="PS01180"/>
    </source>
</evidence>
<comment type="caution">
    <text evidence="2">Lacks conserved residue(s) required for the propagation of feature annotation.</text>
</comment>
<feature type="domain" description="CUB" evidence="6">
    <location>
        <begin position="505"/>
        <end position="628"/>
    </location>
</feature>
<keyword evidence="5" id="KW-0732">Signal</keyword>
<dbReference type="CTD" id="66060095"/>
<evidence type="ECO:0000256" key="2">
    <source>
        <dbReference type="PROSITE-ProRule" id="PRU00059"/>
    </source>
</evidence>
<dbReference type="CDD" id="cd00112">
    <property type="entry name" value="LDLa"/>
    <property type="match status" value="1"/>
</dbReference>
<feature type="domain" description="CUB" evidence="6">
    <location>
        <begin position="644"/>
        <end position="770"/>
    </location>
</feature>
<keyword evidence="4" id="KW-1133">Transmembrane helix</keyword>
<organism evidence="7">
    <name type="scientific">Brugia malayi</name>
    <name type="common">Filarial nematode worm</name>
    <dbReference type="NCBI Taxonomy" id="6279"/>
    <lineage>
        <taxon>Eukaryota</taxon>
        <taxon>Metazoa</taxon>
        <taxon>Ecdysozoa</taxon>
        <taxon>Nematoda</taxon>
        <taxon>Chromadorea</taxon>
        <taxon>Rhabditida</taxon>
        <taxon>Spirurina</taxon>
        <taxon>Spiruromorpha</taxon>
        <taxon>Filarioidea</taxon>
        <taxon>Onchocercidae</taxon>
        <taxon>Brugia</taxon>
    </lineage>
</organism>
<feature type="domain" description="CUB" evidence="6">
    <location>
        <begin position="185"/>
        <end position="303"/>
    </location>
</feature>
<feature type="transmembrane region" description="Helical" evidence="4">
    <location>
        <begin position="829"/>
        <end position="851"/>
    </location>
</feature>
<dbReference type="SMART" id="SM00042">
    <property type="entry name" value="CUB"/>
    <property type="match status" value="5"/>
</dbReference>
<feature type="compositionally biased region" description="Basic residues" evidence="3">
    <location>
        <begin position="860"/>
        <end position="878"/>
    </location>
</feature>
<dbReference type="Pfam" id="PF00431">
    <property type="entry name" value="CUB"/>
    <property type="match status" value="5"/>
</dbReference>
<dbReference type="InterPro" id="IPR035914">
    <property type="entry name" value="Sperma_CUB_dom_sf"/>
</dbReference>
<evidence type="ECO:0000313" key="7">
    <source>
        <dbReference type="EMBL" id="VIO97103.1"/>
    </source>
</evidence>
<name>A0A4E9FW86_BRUMA</name>
<dbReference type="RefSeq" id="XP_042936824.1">
    <property type="nucleotide sequence ID" value="XM_043080890.1"/>
</dbReference>
<dbReference type="SMART" id="SM00192">
    <property type="entry name" value="LDLa"/>
    <property type="match status" value="1"/>
</dbReference>
<dbReference type="SUPFAM" id="SSF49854">
    <property type="entry name" value="Spermadhesin, CUB domain"/>
    <property type="match status" value="5"/>
</dbReference>
<dbReference type="PANTHER" id="PTHR47537:SF6">
    <property type="entry name" value="CUB DOMAIN-CONTAINING PROTEIN"/>
    <property type="match status" value="1"/>
</dbReference>
<dbReference type="InterPro" id="IPR000859">
    <property type="entry name" value="CUB_dom"/>
</dbReference>
<dbReference type="GO" id="GO:0045202">
    <property type="term" value="C:synapse"/>
    <property type="evidence" value="ECO:0007669"/>
    <property type="project" value="EnsemblMetazoa"/>
</dbReference>
<evidence type="ECO:0000256" key="3">
    <source>
        <dbReference type="SAM" id="MobiDB-lite"/>
    </source>
</evidence>
<dbReference type="WBParaSite" id="Bm7234.1">
    <property type="protein sequence ID" value="Bm7234.1"/>
    <property type="gene ID" value="WBGene00227495"/>
</dbReference>
<keyword evidence="8" id="KW-1185">Reference proteome</keyword>
<dbReference type="GO" id="GO:0043196">
    <property type="term" value="C:varicosity"/>
    <property type="evidence" value="ECO:0007669"/>
    <property type="project" value="EnsemblMetazoa"/>
</dbReference>
<dbReference type="PANTHER" id="PTHR47537">
    <property type="entry name" value="CUBILIN"/>
    <property type="match status" value="1"/>
</dbReference>
<dbReference type="Proteomes" id="UP000006672">
    <property type="component" value="Unassembled WGS sequence"/>
</dbReference>
<proteinExistence type="predicted"/>
<feature type="region of interest" description="Disordered" evidence="3">
    <location>
        <begin position="860"/>
        <end position="888"/>
    </location>
</feature>
<reference evidence="7" key="2">
    <citation type="submission" date="2019-04" db="EMBL/GenBank/DDBJ databases">
        <authorList>
            <person name="Howe K."/>
            <person name="Paulini M."/>
            <person name="Williams G."/>
        </authorList>
    </citation>
    <scope>NUCLEOTIDE SEQUENCE [LARGE SCALE GENOMIC DNA]</scope>
    <source>
        <strain evidence="7">FR3</strain>
    </source>
</reference>
<feature type="domain" description="CUB" evidence="6">
    <location>
        <begin position="327"/>
        <end position="489"/>
    </location>
</feature>
<dbReference type="InterPro" id="IPR053207">
    <property type="entry name" value="Non-NMDA_GluR_Accessory"/>
</dbReference>
<evidence type="ECO:0000313" key="9">
    <source>
        <dbReference type="WBParaSite" id="Bm7234.1"/>
    </source>
</evidence>
<sequence length="947" mass="107304">MLSGVILSVLFIFIHWCNTDSNDNQRNVEIIFQCDHIFDSSIPEGEFQLPMLPPSATVSEQISQTEGAKNLQCIYTFVASPKQRVKLNFDQFHLAGTAGNCETEYVDIYSELEEPDDDLLSAAFGGRYCGSVSPYVRISLNRVIVLVFHSRAASNQRNRLKFSGRYAFISDAPYLVGQKIPPGKCDFVIDSKLKKRGSILSPTYPGTYPKNFRCTYLLNGKTGQRIRLLFRDFDIYFGGEHCPYDSLTIYDGPSNKYPIIRKICGLQQRMVIYSFGPNAFIEFNTTSPAKTDPRGYSLDYEFSNRYVDVLKLMDNQLGITHLRGSECDLLVRSNRETTHYIHSPKYPLMYPANTTCTFIIDGLQGEQNLEEVILTFENFAVLTETIDNSNSFHSKHSSINYDDDDDEPCATSYVGIAFVPATINSVLSSGEESNYDATLCDRLENGSHILGPYISDGPRMVLVFSSNEKISSNGDGQKPLGFKAKIQFKTDFGIPGKPIGGSNQCMFQFTKTRGWFNSPRYPANYPLDTNCTYIIKARPDEQIQVYFEQFALYVDEHSTIETRCTDYLEISDVFVKDGVEKLQLQARYCANTFPGPTVTAFGSHELRVFFLSDHEGTGNGFKAIYQIRKAFTEEIPTKPVARHCGQRITRTDDFTSGWLVSPGYPIKYNKDLICDWEITVRPNHQVLLHLIKMEIEGSMTAESVNCQNAVIRVDAERGINASPTIQEICGTDETVIQPIISKNNTVRIRFFTSPDKVNGLKGFNFTWTEVKKTTDNNECLHPTMYLCTYTKLCIDARLKCNGDKNCGLHDDTDEAYCNKLENAADVRTVLFMAIFSGCIFLLISGFFCYMLKKKLEKKRNKRRRRAKFGMKHQRKPFRNPRPITKADPHLLPAPAASRLTHHNVTTDIISSTMEQRNEKSPNGEMSRNNSSLRHSLKLNDDCNTFYG</sequence>
<protein>
    <recommendedName>
        <fullName evidence="6">CUB domain-containing protein</fullName>
    </recommendedName>
</protein>
<accession>A0A8L7TFH9</accession>
<evidence type="ECO:0000256" key="1">
    <source>
        <dbReference type="ARBA" id="ARBA00023157"/>
    </source>
</evidence>
<dbReference type="AlphaFoldDB" id="A0A4E9FW86"/>
<keyword evidence="1" id="KW-1015">Disulfide bond</keyword>
<gene>
    <name evidence="7" type="primary">Bma-lev-10</name>
    <name evidence="7" type="ORF">BM_BM7234</name>
</gene>
<evidence type="ECO:0000256" key="5">
    <source>
        <dbReference type="SAM" id="SignalP"/>
    </source>
</evidence>
<evidence type="ECO:0000313" key="8">
    <source>
        <dbReference type="Proteomes" id="UP000006672"/>
    </source>
</evidence>